<geneLocation type="mitochondrion" evidence="9"/>
<feature type="transmembrane region" description="Helical" evidence="7">
    <location>
        <begin position="416"/>
        <end position="446"/>
    </location>
</feature>
<comment type="function">
    <text evidence="7">Core subunit of the mitochondrial membrane respiratory chain NADH dehydrogenase (Complex I) which catalyzes electron transfer from NADH through the respiratory chain, using ubiquinone as an electron acceptor. Essential for the catalytic activity and assembly of complex I.</text>
</comment>
<feature type="domain" description="NADH:quinone oxidoreductase/Mrp antiporter transmembrane" evidence="8">
    <location>
        <begin position="142"/>
        <end position="424"/>
    </location>
</feature>
<keyword evidence="4 7" id="KW-1133">Transmembrane helix</keyword>
<dbReference type="InterPro" id="IPR001750">
    <property type="entry name" value="ND/Mrp_TM"/>
</dbReference>
<keyword evidence="7" id="KW-0679">Respiratory chain</keyword>
<evidence type="ECO:0000256" key="4">
    <source>
        <dbReference type="ARBA" id="ARBA00022989"/>
    </source>
</evidence>
<dbReference type="GO" id="GO:0042773">
    <property type="term" value="P:ATP synthesis coupled electron transport"/>
    <property type="evidence" value="ECO:0007669"/>
    <property type="project" value="InterPro"/>
</dbReference>
<dbReference type="Pfam" id="PF00361">
    <property type="entry name" value="Proton_antipo_M"/>
    <property type="match status" value="1"/>
</dbReference>
<keyword evidence="6 7" id="KW-0472">Membrane</keyword>
<keyword evidence="7" id="KW-0249">Electron transport</keyword>
<feature type="transmembrane region" description="Helical" evidence="7">
    <location>
        <begin position="124"/>
        <end position="141"/>
    </location>
</feature>
<dbReference type="PRINTS" id="PR01437">
    <property type="entry name" value="NUOXDRDTASE4"/>
</dbReference>
<feature type="transmembrane region" description="Helical" evidence="7">
    <location>
        <begin position="100"/>
        <end position="117"/>
    </location>
</feature>
<proteinExistence type="inferred from homology"/>
<feature type="transmembrane region" description="Helical" evidence="7">
    <location>
        <begin position="458"/>
        <end position="478"/>
    </location>
</feature>
<dbReference type="GO" id="GO:0031966">
    <property type="term" value="C:mitochondrial membrane"/>
    <property type="evidence" value="ECO:0007669"/>
    <property type="project" value="UniProtKB-SubCell"/>
</dbReference>
<keyword evidence="7 9" id="KW-0496">Mitochondrion</keyword>
<dbReference type="AlphaFoldDB" id="D1LDP3"/>
<keyword evidence="5" id="KW-0560">Oxidoreductase</keyword>
<keyword evidence="2" id="KW-1003">Cell membrane</keyword>
<feature type="transmembrane region" description="Helical" evidence="7">
    <location>
        <begin position="251"/>
        <end position="274"/>
    </location>
</feature>
<dbReference type="InterPro" id="IPR052175">
    <property type="entry name" value="ComplexI-like_HydComp"/>
</dbReference>
<keyword evidence="3 7" id="KW-0812">Transmembrane</keyword>
<evidence type="ECO:0000256" key="7">
    <source>
        <dbReference type="RuleBase" id="RU003297"/>
    </source>
</evidence>
<evidence type="ECO:0000259" key="8">
    <source>
        <dbReference type="Pfam" id="PF00361"/>
    </source>
</evidence>
<evidence type="ECO:0000313" key="9">
    <source>
        <dbReference type="EMBL" id="ACX30958.1"/>
    </source>
</evidence>
<dbReference type="PANTHER" id="PTHR42682:SF4">
    <property type="entry name" value="NADH-UBIQUINONE_PLASTOQUINONE"/>
    <property type="match status" value="1"/>
</dbReference>
<dbReference type="GO" id="GO:0008137">
    <property type="term" value="F:NADH dehydrogenase (ubiquinone) activity"/>
    <property type="evidence" value="ECO:0007669"/>
    <property type="project" value="UniProtKB-UniRule"/>
</dbReference>
<evidence type="ECO:0000256" key="5">
    <source>
        <dbReference type="ARBA" id="ARBA00023002"/>
    </source>
</evidence>
<comment type="catalytic activity">
    <reaction evidence="7">
        <text>a ubiquinone + NADH + 5 H(+)(in) = a ubiquinol + NAD(+) + 4 H(+)(out)</text>
        <dbReference type="Rhea" id="RHEA:29091"/>
        <dbReference type="Rhea" id="RHEA-COMP:9565"/>
        <dbReference type="Rhea" id="RHEA-COMP:9566"/>
        <dbReference type="ChEBI" id="CHEBI:15378"/>
        <dbReference type="ChEBI" id="CHEBI:16389"/>
        <dbReference type="ChEBI" id="CHEBI:17976"/>
        <dbReference type="ChEBI" id="CHEBI:57540"/>
        <dbReference type="ChEBI" id="CHEBI:57945"/>
        <dbReference type="EC" id="7.1.1.2"/>
    </reaction>
</comment>
<feature type="transmembrane region" description="Helical" evidence="7">
    <location>
        <begin position="178"/>
        <end position="200"/>
    </location>
</feature>
<evidence type="ECO:0000256" key="3">
    <source>
        <dbReference type="ARBA" id="ARBA00022692"/>
    </source>
</evidence>
<comment type="similarity">
    <text evidence="7">Belongs to the complex I subunit 4 family.</text>
</comment>
<name>D1LDP3_9SPIT</name>
<feature type="transmembrane region" description="Helical" evidence="7">
    <location>
        <begin position="309"/>
        <end position="326"/>
    </location>
</feature>
<protein>
    <recommendedName>
        <fullName evidence="7">NADH-ubiquinone oxidoreductase chain 4</fullName>
        <ecNumber evidence="7">7.1.1.2</ecNumber>
    </recommendedName>
</protein>
<evidence type="ECO:0000256" key="6">
    <source>
        <dbReference type="ARBA" id="ARBA00023136"/>
    </source>
</evidence>
<feature type="transmembrane region" description="Helical" evidence="7">
    <location>
        <begin position="74"/>
        <end position="94"/>
    </location>
</feature>
<reference evidence="9" key="1">
    <citation type="journal article" date="2009" name="BMC Genomics">
        <title>The mitochondrial genomes of the ciliates Euplotes minuta and Euplotes crassus.</title>
        <authorList>
            <person name="de Graaf R.M."/>
            <person name="van Alen T.A."/>
            <person name="Dutilh B.E."/>
            <person name="Kuiper J.W."/>
            <person name="van Zoggel H.J."/>
            <person name="Huynh M.B."/>
            <person name="Gortz H.D."/>
            <person name="Huynen M.A."/>
            <person name="Hackstein J.H."/>
        </authorList>
    </citation>
    <scope>NUCLEOTIDE SEQUENCE</scope>
</reference>
<feature type="transmembrane region" description="Helical" evidence="7">
    <location>
        <begin position="379"/>
        <end position="410"/>
    </location>
</feature>
<dbReference type="GO" id="GO:0005886">
    <property type="term" value="C:plasma membrane"/>
    <property type="evidence" value="ECO:0007669"/>
    <property type="project" value="UniProtKB-SubCell"/>
</dbReference>
<evidence type="ECO:0000256" key="1">
    <source>
        <dbReference type="ARBA" id="ARBA00004651"/>
    </source>
</evidence>
<comment type="subcellular location">
    <subcellularLocation>
        <location evidence="1">Cell membrane</location>
        <topology evidence="1">Multi-pass membrane protein</topology>
    </subcellularLocation>
    <subcellularLocation>
        <location evidence="7">Mitochondrion membrane</location>
        <topology evidence="7">Multi-pass membrane protein</topology>
    </subcellularLocation>
</comment>
<feature type="transmembrane region" description="Helical" evidence="7">
    <location>
        <begin position="147"/>
        <end position="166"/>
    </location>
</feature>
<feature type="transmembrane region" description="Helical" evidence="7">
    <location>
        <begin position="43"/>
        <end position="62"/>
    </location>
</feature>
<keyword evidence="7" id="KW-0830">Ubiquinone</keyword>
<feature type="transmembrane region" description="Helical" evidence="7">
    <location>
        <begin position="7"/>
        <end position="31"/>
    </location>
</feature>
<keyword evidence="7" id="KW-0520">NAD</keyword>
<keyword evidence="7" id="KW-0813">Transport</keyword>
<feature type="transmembrane region" description="Helical" evidence="7">
    <location>
        <begin position="280"/>
        <end position="297"/>
    </location>
</feature>
<organism evidence="9">
    <name type="scientific">Moneuplotes minuta</name>
    <dbReference type="NCBI Taxonomy" id="74792"/>
    <lineage>
        <taxon>Eukaryota</taxon>
        <taxon>Sar</taxon>
        <taxon>Alveolata</taxon>
        <taxon>Ciliophora</taxon>
        <taxon>Intramacronucleata</taxon>
        <taxon>Spirotrichea</taxon>
        <taxon>Hypotrichia</taxon>
        <taxon>Euplotida</taxon>
        <taxon>Euplotidae</taxon>
        <taxon>Moneuplotes</taxon>
    </lineage>
</organism>
<accession>D1LDP3</accession>
<sequence length="484" mass="56378">MYQLYCYYGVFMLFFEYIGMLSLVVACFYFTFISLIPGSVNSLLVRFLLGPVIVVFLLLVYLYSTLYYTHLETYLIGVATPLTGMVGTGIYSLYVWPFMYIYLFISLITLLFCFAYNRNELVTFQFYLVAIFITGGFLFYVNSLIMFFLSYEAFLLPSFLVLYNFAKTRKAVEAAFLMFFWTQLGAIFLIFNFQYIFFLSGVSTFDELTYVTYSPLEAQFLFWTVLVGFGVKFPIWPFYDWLPKAHVEASTNFSIFLSGVLVKFAFFGFLRYFLTLGIDLLSWFAYPILIIGFLDASSKVYYQLDLKKLIAYSTVIEMHWLLFAVLNGSSFFWLAGFAMMISHALVSANFFLLIDSVTRRFKTRLISEISGIFYITPNLYFLTLIMLIVFLGFPGSLLFVAEFLFFSALLEFNFGFFLLIFFVAYFAVPVCFFRSWFLLLFGLPAVHLYTKKTKITDLTIFELTLIGIIVTLLFWFGLGFQFFF</sequence>
<dbReference type="GO" id="GO:0016491">
    <property type="term" value="F:oxidoreductase activity"/>
    <property type="evidence" value="ECO:0007669"/>
    <property type="project" value="UniProtKB-KW"/>
</dbReference>
<gene>
    <name evidence="9" type="primary">NAD4</name>
</gene>
<dbReference type="EC" id="7.1.1.2" evidence="7"/>
<dbReference type="EMBL" id="GQ903130">
    <property type="protein sequence ID" value="ACX30958.1"/>
    <property type="molecule type" value="Genomic_DNA"/>
</dbReference>
<dbReference type="InterPro" id="IPR003918">
    <property type="entry name" value="NADH_UbQ_OxRdtase"/>
</dbReference>
<evidence type="ECO:0000256" key="2">
    <source>
        <dbReference type="ARBA" id="ARBA00022475"/>
    </source>
</evidence>
<feature type="transmembrane region" description="Helical" evidence="7">
    <location>
        <begin position="220"/>
        <end position="239"/>
    </location>
</feature>
<dbReference type="PANTHER" id="PTHR42682">
    <property type="entry name" value="HYDROGENASE-4 COMPONENT F"/>
    <property type="match status" value="1"/>
</dbReference>
<feature type="transmembrane region" description="Helical" evidence="7">
    <location>
        <begin position="332"/>
        <end position="358"/>
    </location>
</feature>